<dbReference type="PANTHER" id="PTHR30006">
    <property type="entry name" value="THIAMINE-BINDING PERIPLASMIC PROTEIN-RELATED"/>
    <property type="match status" value="1"/>
</dbReference>
<dbReference type="SUPFAM" id="SSF53850">
    <property type="entry name" value="Periplasmic binding protein-like II"/>
    <property type="match status" value="1"/>
</dbReference>
<name>A0A381SE87_9ZZZZ</name>
<accession>A0A381SE87</accession>
<organism evidence="2">
    <name type="scientific">marine metagenome</name>
    <dbReference type="NCBI Taxonomy" id="408172"/>
    <lineage>
        <taxon>unclassified sequences</taxon>
        <taxon>metagenomes</taxon>
        <taxon>ecological metagenomes</taxon>
    </lineage>
</organism>
<dbReference type="Pfam" id="PF13531">
    <property type="entry name" value="SBP_bac_11"/>
    <property type="match status" value="1"/>
</dbReference>
<gene>
    <name evidence="2" type="ORF">METZ01_LOCUS55229</name>
</gene>
<sequence>MFAKIKKTALFAIMGIMAIAPANLVIAGGKVVLYSAHKQAIIDAMIPRFEAKTGIKAEVIKAGSGDIINRANAERNNPQADVIWSIGGEQLEASSDILANYIPAGYDNIEQAFKVGTNWLPYTAIVNVFIVNKNLLKPSQYPRTWWDLARPDFKGRISSARADKSGSSYMQLATVLTIYGDKGWDVYKPILQNFVLSGSSSAVPRFVNDGEAAVGVTLEDNAYKYVQGGGPVEIVYPEDGTVAAPDGIALVKNGPNSENGKRFIDWALSKETQEFLVHEMGRRPIRKDVSASGDLPPLSSFKVVPYDFSWSAGNKDLFRRKWNDILIGE</sequence>
<protein>
    <recommendedName>
        <fullName evidence="3">ABC transporter substrate-binding protein</fullName>
    </recommendedName>
</protein>
<evidence type="ECO:0000313" key="2">
    <source>
        <dbReference type="EMBL" id="SVA02375.1"/>
    </source>
</evidence>
<evidence type="ECO:0000256" key="1">
    <source>
        <dbReference type="ARBA" id="ARBA00022729"/>
    </source>
</evidence>
<keyword evidence="1" id="KW-0732">Signal</keyword>
<evidence type="ECO:0008006" key="3">
    <source>
        <dbReference type="Google" id="ProtNLM"/>
    </source>
</evidence>
<proteinExistence type="predicted"/>
<dbReference type="InterPro" id="IPR026045">
    <property type="entry name" value="Ferric-bd"/>
</dbReference>
<dbReference type="EMBL" id="UINC01002998">
    <property type="protein sequence ID" value="SVA02375.1"/>
    <property type="molecule type" value="Genomic_DNA"/>
</dbReference>
<dbReference type="Gene3D" id="3.40.190.10">
    <property type="entry name" value="Periplasmic binding protein-like II"/>
    <property type="match status" value="2"/>
</dbReference>
<dbReference type="AlphaFoldDB" id="A0A381SE87"/>
<reference evidence="2" key="1">
    <citation type="submission" date="2018-05" db="EMBL/GenBank/DDBJ databases">
        <authorList>
            <person name="Lanie J.A."/>
            <person name="Ng W.-L."/>
            <person name="Kazmierczak K.M."/>
            <person name="Andrzejewski T.M."/>
            <person name="Davidsen T.M."/>
            <person name="Wayne K.J."/>
            <person name="Tettelin H."/>
            <person name="Glass J.I."/>
            <person name="Rusch D."/>
            <person name="Podicherti R."/>
            <person name="Tsui H.-C.T."/>
            <person name="Winkler M.E."/>
        </authorList>
    </citation>
    <scope>NUCLEOTIDE SEQUENCE</scope>
</reference>
<dbReference type="PIRSF" id="PIRSF002825">
    <property type="entry name" value="CfbpA"/>
    <property type="match status" value="1"/>
</dbReference>